<protein>
    <submittedName>
        <fullName evidence="2">Uncharacterized protein</fullName>
    </submittedName>
</protein>
<evidence type="ECO:0000313" key="3">
    <source>
        <dbReference type="Proteomes" id="UP000281474"/>
    </source>
</evidence>
<evidence type="ECO:0000256" key="1">
    <source>
        <dbReference type="SAM" id="MobiDB-lite"/>
    </source>
</evidence>
<proteinExistence type="predicted"/>
<organism evidence="2 3">
    <name type="scientific">Parashewanella curva</name>
    <dbReference type="NCBI Taxonomy" id="2338552"/>
    <lineage>
        <taxon>Bacteria</taxon>
        <taxon>Pseudomonadati</taxon>
        <taxon>Pseudomonadota</taxon>
        <taxon>Gammaproteobacteria</taxon>
        <taxon>Alteromonadales</taxon>
        <taxon>Shewanellaceae</taxon>
        <taxon>Parashewanella</taxon>
    </lineage>
</organism>
<feature type="region of interest" description="Disordered" evidence="1">
    <location>
        <begin position="252"/>
        <end position="272"/>
    </location>
</feature>
<comment type="caution">
    <text evidence="2">The sequence shown here is derived from an EMBL/GenBank/DDBJ whole genome shotgun (WGS) entry which is preliminary data.</text>
</comment>
<evidence type="ECO:0000313" key="2">
    <source>
        <dbReference type="EMBL" id="RLV61456.1"/>
    </source>
</evidence>
<dbReference type="Proteomes" id="UP000281474">
    <property type="component" value="Unassembled WGS sequence"/>
</dbReference>
<dbReference type="EMBL" id="QZEI01000003">
    <property type="protein sequence ID" value="RLV61456.1"/>
    <property type="molecule type" value="Genomic_DNA"/>
</dbReference>
<dbReference type="RefSeq" id="WP_121837277.1">
    <property type="nucleotide sequence ID" value="NZ_ML014754.1"/>
</dbReference>
<keyword evidence="3" id="KW-1185">Reference proteome</keyword>
<name>A0A3L8Q1D4_9GAMM</name>
<accession>A0A3L8Q1D4</accession>
<reference evidence="2 3" key="1">
    <citation type="submission" date="2018-09" db="EMBL/GenBank/DDBJ databases">
        <title>Phylogeny of the Shewanellaceae, and recommendation for two new genera, Pseudoshewanella and Parashewanella.</title>
        <authorList>
            <person name="Wang G."/>
        </authorList>
    </citation>
    <scope>NUCLEOTIDE SEQUENCE [LARGE SCALE GENOMIC DNA]</scope>
    <source>
        <strain evidence="2 3">C51</strain>
    </source>
</reference>
<sequence>MAFADQTGQPKLLQIPSGYFYYDVKKSIETCPLGDSDTVACWEKISKLCPQEATSNLFTLFRQVTTTCTPSLILNLLGEINFLIEGSCYRLVYLSKKNAPQSYSCINCIHLIKIKQEDEPCIRRFFSSTRPVFNFSEIPTKCSVKIQPTISLSSQTDKPKLTRVKLEPCYLAPKQTQTSSCQTDKPTLSRVTLEPFSFAPKHKQTASSQTDKPTLSTVTLEPFSFAPKHKQDTSTQTKLPSLTITKQANVPTPLVTPKIPKPKTPQQEPTLPLPELQPALTIVKKTQHEPKQAYKNKSLIPDDYAVNRTYMLRSEKQRIAIWCCYTHSGPKPKGVEMKYLCKQKKSNKKG</sequence>
<gene>
    <name evidence="2" type="ORF">D5018_01830</name>
</gene>
<dbReference type="AlphaFoldDB" id="A0A3L8Q1D4"/>